<dbReference type="AlphaFoldDB" id="A0A061FJL1"/>
<protein>
    <submittedName>
        <fullName evidence="1">Uncharacterized protein</fullName>
    </submittedName>
</protein>
<evidence type="ECO:0000313" key="2">
    <source>
        <dbReference type="Proteomes" id="UP000026915"/>
    </source>
</evidence>
<dbReference type="EMBL" id="CM001886">
    <property type="protein sequence ID" value="EOY16867.1"/>
    <property type="molecule type" value="Genomic_DNA"/>
</dbReference>
<dbReference type="HOGENOM" id="CLU_2982960_0_0_1"/>
<evidence type="ECO:0000313" key="1">
    <source>
        <dbReference type="EMBL" id="EOY16867.1"/>
    </source>
</evidence>
<proteinExistence type="predicted"/>
<organism evidence="1 2">
    <name type="scientific">Theobroma cacao</name>
    <name type="common">Cacao</name>
    <name type="synonym">Cocoa</name>
    <dbReference type="NCBI Taxonomy" id="3641"/>
    <lineage>
        <taxon>Eukaryota</taxon>
        <taxon>Viridiplantae</taxon>
        <taxon>Streptophyta</taxon>
        <taxon>Embryophyta</taxon>
        <taxon>Tracheophyta</taxon>
        <taxon>Spermatophyta</taxon>
        <taxon>Magnoliopsida</taxon>
        <taxon>eudicotyledons</taxon>
        <taxon>Gunneridae</taxon>
        <taxon>Pentapetalae</taxon>
        <taxon>rosids</taxon>
        <taxon>malvids</taxon>
        <taxon>Malvales</taxon>
        <taxon>Malvaceae</taxon>
        <taxon>Byttnerioideae</taxon>
        <taxon>Theobroma</taxon>
    </lineage>
</organism>
<sequence>MISVYFVLLTSFDGSCVFSRLHPAPIQAPKVSFLPPLAIQWVTYIFVHIRPQMVPFGC</sequence>
<reference evidence="1 2" key="1">
    <citation type="journal article" date="2013" name="Genome Biol.">
        <title>The genome sequence of the most widely cultivated cacao type and its use to identify candidate genes regulating pod color.</title>
        <authorList>
            <person name="Motamayor J.C."/>
            <person name="Mockaitis K."/>
            <person name="Schmutz J."/>
            <person name="Haiminen N."/>
            <person name="Iii D.L."/>
            <person name="Cornejo O."/>
            <person name="Findley S.D."/>
            <person name="Zheng P."/>
            <person name="Utro F."/>
            <person name="Royaert S."/>
            <person name="Saski C."/>
            <person name="Jenkins J."/>
            <person name="Podicheti R."/>
            <person name="Zhao M."/>
            <person name="Scheffler B.E."/>
            <person name="Stack J.C."/>
            <person name="Feltus F.A."/>
            <person name="Mustiga G.M."/>
            <person name="Amores F."/>
            <person name="Phillips W."/>
            <person name="Marelli J.P."/>
            <person name="May G.D."/>
            <person name="Shapiro H."/>
            <person name="Ma J."/>
            <person name="Bustamante C.D."/>
            <person name="Schnell R.J."/>
            <person name="Main D."/>
            <person name="Gilbert D."/>
            <person name="Parida L."/>
            <person name="Kuhn D.N."/>
        </authorList>
    </citation>
    <scope>NUCLEOTIDE SEQUENCE [LARGE SCALE GENOMIC DNA]</scope>
    <source>
        <strain evidence="2">cv. Matina 1-6</strain>
    </source>
</reference>
<dbReference type="Proteomes" id="UP000026915">
    <property type="component" value="Chromosome 8"/>
</dbReference>
<dbReference type="InParanoid" id="A0A061FJL1"/>
<gene>
    <name evidence="1" type="ORF">TCM_035799</name>
</gene>
<accession>A0A061FJL1</accession>
<keyword evidence="2" id="KW-1185">Reference proteome</keyword>
<dbReference type="Gramene" id="EOY16867">
    <property type="protein sequence ID" value="EOY16867"/>
    <property type="gene ID" value="TCM_035799"/>
</dbReference>
<name>A0A061FJL1_THECC</name>